<keyword evidence="2" id="KW-0732">Signal</keyword>
<dbReference type="Gene3D" id="2.60.40.1080">
    <property type="match status" value="2"/>
</dbReference>
<sequence length="916" mass="99862">MKKYLKKGLFVLLFMMISIIWQAEEGKAEDLLSGDFKYVVNEDTEEETITITGYTGTDSNVVIPEEIDGKKVVKLGSIAFFGNQYLTAVTIPSTVTAIGSAAFANCKKLTTVSLPSELKMIDYDAFAYCHSLKTVDFPEGMELIGNSAFWNCDSLDAIEIPASVKDIAGSAFGGCSALESISVKEGNTVYDSREDCNAIIQTAENKLFLGCVNTKIPDDITEIAEYAFFYGAAPRHLKIPASVTKMGNNSFFDATGSIESISVEEGNPVYDSRNDCNALIKTADNELYLGCKNTKIPEDVTKIGGSAFIGCKGLTKIQIPAGVTEISDGAFQFCEDLKQAELPEGLLQIGQRAFYGASLEEIKLPISIVEIGYGAFTNNGDDCVIRYAGSACQYQKIVSKMSGADIGTYRVFCAADHVFSDGVLSDTENGKKVTYTCKNCDTCYSFDYVDSEDGVTAGNFDSNTKIALKMKFDPIDGKPVVKIDQNTFNGVISDKQISEIDIPDSVKEIGSYAFRNCYYLTEVQIPESVTKIKDHAFFMCKNLNSITIPAQTTEIGAYAFGYNGHYDESVNNFVEDKIEDFSINCHADTQAVTYAKENGFGAVIEPHKAEKKPEFTWKEDHTAEVVFCCTVCNKEVTDDAEVTSEVTKKPDCITEGVRTYTAVYQDRDSEKTIYTDMKEVPEPIDGHSLVKVEKKAATVTETGHKEYYECSVCHKYFDDAEGREEITDKRGVILPKLEGTSVNPVQTPSDTGNPASQTDAQTTVTLPQNRISMVVGQKITLKAKVIGTTVASWNSSKKKVAAVTKKGVVTAKKAGTAVITVKTADGKTAVCKVTVKKAPKKITVKPKKLSMKKGQTVKLKYTITKKTYTIVTFKSSNKKVVSVDKNGKLKAKKAGMATITVKTANGKTAKCKVTVQ</sequence>
<evidence type="ECO:0000313" key="4">
    <source>
        <dbReference type="EMBL" id="MBC5714378.1"/>
    </source>
</evidence>
<evidence type="ECO:0000256" key="1">
    <source>
        <dbReference type="SAM" id="MobiDB-lite"/>
    </source>
</evidence>
<dbReference type="InterPro" id="IPR053139">
    <property type="entry name" value="Surface_bspA-like"/>
</dbReference>
<dbReference type="PANTHER" id="PTHR45661:SF3">
    <property type="entry name" value="IG-LIKE DOMAIN-CONTAINING PROTEIN"/>
    <property type="match status" value="1"/>
</dbReference>
<protein>
    <submittedName>
        <fullName evidence="4">Leucine-rich repeat protein</fullName>
    </submittedName>
</protein>
<evidence type="ECO:0000256" key="2">
    <source>
        <dbReference type="SAM" id="SignalP"/>
    </source>
</evidence>
<dbReference type="Gene3D" id="3.40.50.12480">
    <property type="match status" value="1"/>
</dbReference>
<dbReference type="PANTHER" id="PTHR45661">
    <property type="entry name" value="SURFACE ANTIGEN"/>
    <property type="match status" value="1"/>
</dbReference>
<dbReference type="Proteomes" id="UP000606720">
    <property type="component" value="Unassembled WGS sequence"/>
</dbReference>
<dbReference type="SMART" id="SM00635">
    <property type="entry name" value="BID_2"/>
    <property type="match status" value="2"/>
</dbReference>
<dbReference type="InterPro" id="IPR008964">
    <property type="entry name" value="Invasin/intimin_cell_adhesion"/>
</dbReference>
<dbReference type="Pfam" id="PF02368">
    <property type="entry name" value="Big_2"/>
    <property type="match status" value="1"/>
</dbReference>
<feature type="compositionally biased region" description="Polar residues" evidence="1">
    <location>
        <begin position="740"/>
        <end position="761"/>
    </location>
</feature>
<feature type="domain" description="BIG2" evidence="3">
    <location>
        <begin position="760"/>
        <end position="832"/>
    </location>
</feature>
<evidence type="ECO:0000259" key="3">
    <source>
        <dbReference type="SMART" id="SM00635"/>
    </source>
</evidence>
<accession>A0A923LP89</accession>
<dbReference type="SUPFAM" id="SSF52058">
    <property type="entry name" value="L domain-like"/>
    <property type="match status" value="1"/>
</dbReference>
<name>A0A923LP89_9FIRM</name>
<dbReference type="RefSeq" id="WP_186867087.1">
    <property type="nucleotide sequence ID" value="NZ_JACOPH010000007.1"/>
</dbReference>
<dbReference type="AlphaFoldDB" id="A0A923LP89"/>
<dbReference type="Gene3D" id="3.80.10.10">
    <property type="entry name" value="Ribonuclease Inhibitor"/>
    <property type="match status" value="3"/>
</dbReference>
<dbReference type="InterPro" id="IPR032675">
    <property type="entry name" value="LRR_dom_sf"/>
</dbReference>
<feature type="region of interest" description="Disordered" evidence="1">
    <location>
        <begin position="737"/>
        <end position="761"/>
    </location>
</feature>
<feature type="chain" id="PRO_5039368391" evidence="2">
    <location>
        <begin position="24"/>
        <end position="916"/>
    </location>
</feature>
<feature type="signal peptide" evidence="2">
    <location>
        <begin position="1"/>
        <end position="23"/>
    </location>
</feature>
<organism evidence="4 5">
    <name type="scientific">Roseburia zhanii</name>
    <dbReference type="NCBI Taxonomy" id="2763064"/>
    <lineage>
        <taxon>Bacteria</taxon>
        <taxon>Bacillati</taxon>
        <taxon>Bacillota</taxon>
        <taxon>Clostridia</taxon>
        <taxon>Lachnospirales</taxon>
        <taxon>Lachnospiraceae</taxon>
        <taxon>Roseburia</taxon>
    </lineage>
</organism>
<comment type="caution">
    <text evidence="4">The sequence shown here is derived from an EMBL/GenBank/DDBJ whole genome shotgun (WGS) entry which is preliminary data.</text>
</comment>
<dbReference type="InterPro" id="IPR026906">
    <property type="entry name" value="LRR_5"/>
</dbReference>
<keyword evidence="5" id="KW-1185">Reference proteome</keyword>
<gene>
    <name evidence="4" type="ORF">H8S17_09185</name>
</gene>
<dbReference type="SUPFAM" id="SSF49373">
    <property type="entry name" value="Invasin/intimin cell-adhesion fragments"/>
    <property type="match status" value="2"/>
</dbReference>
<reference evidence="4" key="1">
    <citation type="submission" date="2020-08" db="EMBL/GenBank/DDBJ databases">
        <title>Genome public.</title>
        <authorList>
            <person name="Liu C."/>
            <person name="Sun Q."/>
        </authorList>
    </citation>
    <scope>NUCLEOTIDE SEQUENCE</scope>
    <source>
        <strain evidence="4">BX1005</strain>
    </source>
</reference>
<evidence type="ECO:0000313" key="5">
    <source>
        <dbReference type="Proteomes" id="UP000606720"/>
    </source>
</evidence>
<dbReference type="InterPro" id="IPR003343">
    <property type="entry name" value="Big_2"/>
</dbReference>
<dbReference type="Pfam" id="PF13306">
    <property type="entry name" value="LRR_5"/>
    <property type="match status" value="4"/>
</dbReference>
<feature type="domain" description="BIG2" evidence="3">
    <location>
        <begin position="838"/>
        <end position="912"/>
    </location>
</feature>
<dbReference type="EMBL" id="JACOPH010000007">
    <property type="protein sequence ID" value="MBC5714378.1"/>
    <property type="molecule type" value="Genomic_DNA"/>
</dbReference>
<proteinExistence type="predicted"/>